<keyword evidence="10" id="KW-1185">Reference proteome</keyword>
<dbReference type="SUPFAM" id="SSF46894">
    <property type="entry name" value="C-terminal effector domain of the bipartite response regulators"/>
    <property type="match status" value="1"/>
</dbReference>
<dbReference type="Gene3D" id="1.10.10.10">
    <property type="entry name" value="Winged helix-like DNA-binding domain superfamily/Winged helix DNA-binding domain"/>
    <property type="match status" value="1"/>
</dbReference>
<dbReference type="GO" id="GO:0003677">
    <property type="term" value="F:DNA binding"/>
    <property type="evidence" value="ECO:0007669"/>
    <property type="project" value="UniProtKB-UniRule"/>
</dbReference>
<dbReference type="Proteomes" id="UP000326029">
    <property type="component" value="Chromosome"/>
</dbReference>
<evidence type="ECO:0000256" key="6">
    <source>
        <dbReference type="PROSITE-ProRule" id="PRU01091"/>
    </source>
</evidence>
<dbReference type="Pfam" id="PF00486">
    <property type="entry name" value="Trans_reg_C"/>
    <property type="match status" value="1"/>
</dbReference>
<dbReference type="Gene3D" id="1.25.40.10">
    <property type="entry name" value="Tetratricopeptide repeat domain"/>
    <property type="match status" value="2"/>
</dbReference>
<evidence type="ECO:0000313" key="9">
    <source>
        <dbReference type="EMBL" id="QEV36980.1"/>
    </source>
</evidence>
<gene>
    <name evidence="9" type="ORF">CP977_22395</name>
    <name evidence="8" type="ORF">GCM10010497_04320</name>
</gene>
<dbReference type="GO" id="GO:0000160">
    <property type="term" value="P:phosphorelay signal transduction system"/>
    <property type="evidence" value="ECO:0007669"/>
    <property type="project" value="UniProtKB-KW"/>
</dbReference>
<evidence type="ECO:0000313" key="10">
    <source>
        <dbReference type="Proteomes" id="UP000326029"/>
    </source>
</evidence>
<evidence type="ECO:0000313" key="8">
    <source>
        <dbReference type="EMBL" id="GGR06048.1"/>
    </source>
</evidence>
<evidence type="ECO:0000256" key="3">
    <source>
        <dbReference type="ARBA" id="ARBA00023015"/>
    </source>
</evidence>
<dbReference type="InterPro" id="IPR011990">
    <property type="entry name" value="TPR-like_helical_dom_sf"/>
</dbReference>
<dbReference type="InterPro" id="IPR005158">
    <property type="entry name" value="BTAD"/>
</dbReference>
<sequence length="882" mass="93491">MEFRLLGSVAMVTEDGDVALGPAKRSSLLAMLLLRPNSAVNVGQLIDALWEEEPPTHAKTVLQGHVSRLRALLAEHGAEAYGVELATQGSAYVLRMPESLVDVHRFEELVGLAGVQRQPADAVRMLREALSYWQGPALTGTVQSRPLEAAATGLEELRLATVEALAQAYGQLGEHARAAAVLRTEAVAHPLRESLAAALMLALGRSGRQSDAIDWYHRTRRLLAEELGVDPGETLSEAYATLLRAAEPAPVARPVAPPAELPAPEGLPRAPRGFTGRGAELAALDRAVRGGDGPVCLVTGPAGVGKTAFAVHWAYERRADFPDGRLFADLKGFSETPAPETAAVLREFLLALGVPDRRMPEGVEARGALFRSLTAERRLLVVLDNARSSGQVRPLLPGGDHCATLVTSRDRLGGLVASDAARPVPLGHLPESDAAALLATVLGEDRIAAEPAAAARLAGLCDGLPLALRVTAARLAERPAWTLDAMVGELADEQSRLALLDVEDRGVSAALRLTVQQLPDSAARMFRALGLHTGADLDRFAAGALAGTSPAQASADLDRLAAAHLLTEAVPGRWTPHDLVRLYARHLAPQADPEGLHRLLDHYLYTGLAVDAAAEPGSQPCYTLPADARRPAAVREFEDRAAALEWYVAERAALEGAVAAAAALGLHDRAWRLALVPWPLMLMRIGDGWTPILEAGLVSAERIGDVDAQSRTRALLGWILHAEGRDAEALVHLEKAPGLAARAGDPISEAIAYVNHAAVLDATGEHERAGLLMLHAVSLADRTGHPSTQVLTLQHLADHCLKAEEYGAALAHTLRAEELVAPDAAVVRAQLQIVRGEALAGIGRLEEATDQLERAIVASEKAGFPEGSARAADRLARLSADR</sequence>
<dbReference type="EMBL" id="CP023693">
    <property type="protein sequence ID" value="QEV36980.1"/>
    <property type="molecule type" value="Genomic_DNA"/>
</dbReference>
<dbReference type="InterPro" id="IPR001867">
    <property type="entry name" value="OmpR/PhoB-type_DNA-bd"/>
</dbReference>
<protein>
    <submittedName>
        <fullName evidence="9">AfsR family transcriptional regulator</fullName>
    </submittedName>
    <submittedName>
        <fullName evidence="8">SARP family transcriptional regulator</fullName>
    </submittedName>
</protein>
<evidence type="ECO:0000256" key="2">
    <source>
        <dbReference type="ARBA" id="ARBA00023012"/>
    </source>
</evidence>
<keyword evidence="3" id="KW-0805">Transcription regulation</keyword>
<dbReference type="InterPro" id="IPR027417">
    <property type="entry name" value="P-loop_NTPase"/>
</dbReference>
<comment type="similarity">
    <text evidence="1">Belongs to the AfsR/DnrI/RedD regulatory family.</text>
</comment>
<dbReference type="SUPFAM" id="SSF48452">
    <property type="entry name" value="TPR-like"/>
    <property type="match status" value="2"/>
</dbReference>
<feature type="DNA-binding region" description="OmpR/PhoB-type" evidence="6">
    <location>
        <begin position="1"/>
        <end position="96"/>
    </location>
</feature>
<evidence type="ECO:0000256" key="1">
    <source>
        <dbReference type="ARBA" id="ARBA00005820"/>
    </source>
</evidence>
<dbReference type="AlphaFoldDB" id="A0AAV4KFV0"/>
<dbReference type="Pfam" id="PF03704">
    <property type="entry name" value="BTAD"/>
    <property type="match status" value="1"/>
</dbReference>
<dbReference type="PRINTS" id="PR00364">
    <property type="entry name" value="DISEASERSIST"/>
</dbReference>
<name>A0AAV4KFV0_9ACTN</name>
<keyword evidence="5" id="KW-0804">Transcription</keyword>
<feature type="domain" description="OmpR/PhoB-type" evidence="7">
    <location>
        <begin position="1"/>
        <end position="96"/>
    </location>
</feature>
<dbReference type="InterPro" id="IPR016032">
    <property type="entry name" value="Sig_transdc_resp-reg_C-effctor"/>
</dbReference>
<dbReference type="InterPro" id="IPR036388">
    <property type="entry name" value="WH-like_DNA-bd_sf"/>
</dbReference>
<dbReference type="GeneID" id="95456513"/>
<proteinExistence type="inferred from homology"/>
<dbReference type="RefSeq" id="WP_152370720.1">
    <property type="nucleotide sequence ID" value="NZ_BMSJ01000001.1"/>
</dbReference>
<dbReference type="Gene3D" id="3.40.50.300">
    <property type="entry name" value="P-loop containing nucleotide triphosphate hydrolases"/>
    <property type="match status" value="1"/>
</dbReference>
<reference evidence="8" key="3">
    <citation type="submission" date="2023-08" db="EMBL/GenBank/DDBJ databases">
        <authorList>
            <person name="Sun Q."/>
            <person name="Ohkuma M."/>
        </authorList>
    </citation>
    <scope>NUCLEOTIDE SEQUENCE</scope>
    <source>
        <strain evidence="8">JCM 4205</strain>
    </source>
</reference>
<dbReference type="CDD" id="cd15831">
    <property type="entry name" value="BTAD"/>
    <property type="match status" value="1"/>
</dbReference>
<dbReference type="EMBL" id="BMSJ01000001">
    <property type="protein sequence ID" value="GGR06048.1"/>
    <property type="molecule type" value="Genomic_DNA"/>
</dbReference>
<dbReference type="PANTHER" id="PTHR35807">
    <property type="entry name" value="TRANSCRIPTIONAL REGULATOR REDD-RELATED"/>
    <property type="match status" value="1"/>
</dbReference>
<evidence type="ECO:0000313" key="11">
    <source>
        <dbReference type="Proteomes" id="UP000642014"/>
    </source>
</evidence>
<accession>A0AAV4KFV0</accession>
<reference evidence="8 11" key="1">
    <citation type="journal article" date="2014" name="Int. J. Syst. Evol. Microbiol.">
        <title>Complete genome sequence of Corynebacterium casei LMG S-19264T (=DSM 44701T), isolated from a smear-ripened cheese.</title>
        <authorList>
            <consortium name="US DOE Joint Genome Institute (JGI-PGF)"/>
            <person name="Walter F."/>
            <person name="Albersmeier A."/>
            <person name="Kalinowski J."/>
            <person name="Ruckert C."/>
        </authorList>
    </citation>
    <scope>NUCLEOTIDE SEQUENCE [LARGE SCALE GENOMIC DNA]</scope>
    <source>
        <strain evidence="8 11">JCM 4205</strain>
    </source>
</reference>
<evidence type="ECO:0000256" key="4">
    <source>
        <dbReference type="ARBA" id="ARBA00023125"/>
    </source>
</evidence>
<dbReference type="InterPro" id="IPR051677">
    <property type="entry name" value="AfsR-DnrI-RedD_regulator"/>
</dbReference>
<dbReference type="SMART" id="SM00862">
    <property type="entry name" value="Trans_reg_C"/>
    <property type="match status" value="1"/>
</dbReference>
<keyword evidence="2" id="KW-0902">Two-component regulatory system</keyword>
<dbReference type="GO" id="GO:0006355">
    <property type="term" value="P:regulation of DNA-templated transcription"/>
    <property type="evidence" value="ECO:0007669"/>
    <property type="project" value="InterPro"/>
</dbReference>
<dbReference type="SUPFAM" id="SSF52540">
    <property type="entry name" value="P-loop containing nucleoside triphosphate hydrolases"/>
    <property type="match status" value="1"/>
</dbReference>
<keyword evidence="4 6" id="KW-0238">DNA-binding</keyword>
<dbReference type="SMART" id="SM01043">
    <property type="entry name" value="BTAD"/>
    <property type="match status" value="1"/>
</dbReference>
<organism evidence="8 11">
    <name type="scientific">Streptomyces cinereoruber</name>
    <dbReference type="NCBI Taxonomy" id="67260"/>
    <lineage>
        <taxon>Bacteria</taxon>
        <taxon>Bacillati</taxon>
        <taxon>Actinomycetota</taxon>
        <taxon>Actinomycetes</taxon>
        <taxon>Kitasatosporales</taxon>
        <taxon>Streptomycetaceae</taxon>
        <taxon>Streptomyces</taxon>
    </lineage>
</organism>
<dbReference type="Proteomes" id="UP000642014">
    <property type="component" value="Unassembled WGS sequence"/>
</dbReference>
<reference evidence="9 10" key="2">
    <citation type="submission" date="2017-09" db="EMBL/GenBank/DDBJ databases">
        <authorList>
            <person name="Lee N."/>
            <person name="Cho B.-K."/>
        </authorList>
    </citation>
    <scope>NUCLEOTIDE SEQUENCE [LARGE SCALE GENOMIC DNA]</scope>
    <source>
        <strain evidence="9 10">ATCC 19740</strain>
    </source>
</reference>
<dbReference type="PROSITE" id="PS51755">
    <property type="entry name" value="OMPR_PHOB"/>
    <property type="match status" value="1"/>
</dbReference>
<evidence type="ECO:0000256" key="5">
    <source>
        <dbReference type="ARBA" id="ARBA00023163"/>
    </source>
</evidence>
<evidence type="ECO:0000259" key="7">
    <source>
        <dbReference type="PROSITE" id="PS51755"/>
    </source>
</evidence>
<dbReference type="PANTHER" id="PTHR35807:SF1">
    <property type="entry name" value="TRANSCRIPTIONAL REGULATOR REDD"/>
    <property type="match status" value="1"/>
</dbReference>